<dbReference type="Proteomes" id="UP000281553">
    <property type="component" value="Unassembled WGS sequence"/>
</dbReference>
<keyword evidence="1" id="KW-0472">Membrane</keyword>
<name>A0A3P6S476_DIBLA</name>
<evidence type="ECO:0000256" key="1">
    <source>
        <dbReference type="SAM" id="Phobius"/>
    </source>
</evidence>
<organism evidence="3 4">
    <name type="scientific">Dibothriocephalus latus</name>
    <name type="common">Fish tapeworm</name>
    <name type="synonym">Diphyllobothrium latum</name>
    <dbReference type="NCBI Taxonomy" id="60516"/>
    <lineage>
        <taxon>Eukaryota</taxon>
        <taxon>Metazoa</taxon>
        <taxon>Spiralia</taxon>
        <taxon>Lophotrochozoa</taxon>
        <taxon>Platyhelminthes</taxon>
        <taxon>Cestoda</taxon>
        <taxon>Eucestoda</taxon>
        <taxon>Diphyllobothriidea</taxon>
        <taxon>Diphyllobothriidae</taxon>
        <taxon>Dibothriocephalus</taxon>
    </lineage>
</organism>
<evidence type="ECO:0000313" key="3">
    <source>
        <dbReference type="EMBL" id="VDK70512.1"/>
    </source>
</evidence>
<evidence type="ECO:0000256" key="2">
    <source>
        <dbReference type="SAM" id="SignalP"/>
    </source>
</evidence>
<feature type="transmembrane region" description="Helical" evidence="1">
    <location>
        <begin position="122"/>
        <end position="145"/>
    </location>
</feature>
<dbReference type="OrthoDB" id="6268075at2759"/>
<feature type="chain" id="PRO_5018118386" evidence="2">
    <location>
        <begin position="19"/>
        <end position="326"/>
    </location>
</feature>
<keyword evidence="4" id="KW-1185">Reference proteome</keyword>
<keyword evidence="1" id="KW-0812">Transmembrane</keyword>
<evidence type="ECO:0000313" key="4">
    <source>
        <dbReference type="Proteomes" id="UP000281553"/>
    </source>
</evidence>
<feature type="transmembrane region" description="Helical" evidence="1">
    <location>
        <begin position="42"/>
        <end position="65"/>
    </location>
</feature>
<keyword evidence="2" id="KW-0732">Signal</keyword>
<sequence>MSALVGLILVLLGGAALGAGVIYARTNLILLTEANHLLPYVDYAVFAVVGATGLFAIITFIVCAVSSGWNAKRFFEGSKKAGCGRCLNTTVSSLTQTGAAHWCLPVFNWHLRVYANSPQTHTLLICLILGIILWTLLAALLAYPITSMSLLLYRDMGPTRVNSRTRMGTEVVARPLRTARQASAESGGPDFQPRIPPYGRPMSPIKPIGMPPSEDHLRKLDRSLSPIPNPHDLISQYFQCSALSVDLSYYGLYDDKGYPLTITSMNLNLRIRNTMIFSSLSFVGNLFVLFGYLLMLVCVAMNCSKLQEARYYDPSESGDDVIRLNQ</sequence>
<gene>
    <name evidence="3" type="ORF">DILT_LOCUS2253</name>
</gene>
<accession>A0A3P6S476</accession>
<keyword evidence="1" id="KW-1133">Transmembrane helix</keyword>
<dbReference type="EMBL" id="UYRU01041855">
    <property type="protein sequence ID" value="VDK70512.1"/>
    <property type="molecule type" value="Genomic_DNA"/>
</dbReference>
<reference evidence="3 4" key="1">
    <citation type="submission" date="2018-11" db="EMBL/GenBank/DDBJ databases">
        <authorList>
            <consortium name="Pathogen Informatics"/>
        </authorList>
    </citation>
    <scope>NUCLEOTIDE SEQUENCE [LARGE SCALE GENOMIC DNA]</scope>
</reference>
<feature type="transmembrane region" description="Helical" evidence="1">
    <location>
        <begin position="275"/>
        <end position="300"/>
    </location>
</feature>
<protein>
    <submittedName>
        <fullName evidence="3">Uncharacterized protein</fullName>
    </submittedName>
</protein>
<dbReference type="AlphaFoldDB" id="A0A3P6S476"/>
<proteinExistence type="predicted"/>
<feature type="signal peptide" evidence="2">
    <location>
        <begin position="1"/>
        <end position="18"/>
    </location>
</feature>